<reference evidence="1" key="1">
    <citation type="journal article" date="2022" name="bioRxiv">
        <title>Sequencing and chromosome-scale assembly of the giantPleurodeles waltlgenome.</title>
        <authorList>
            <person name="Brown T."/>
            <person name="Elewa A."/>
            <person name="Iarovenko S."/>
            <person name="Subramanian E."/>
            <person name="Araus A.J."/>
            <person name="Petzold A."/>
            <person name="Susuki M."/>
            <person name="Suzuki K.-i.T."/>
            <person name="Hayashi T."/>
            <person name="Toyoda A."/>
            <person name="Oliveira C."/>
            <person name="Osipova E."/>
            <person name="Leigh N.D."/>
            <person name="Simon A."/>
            <person name="Yun M.H."/>
        </authorList>
    </citation>
    <scope>NUCLEOTIDE SEQUENCE</scope>
    <source>
        <strain evidence="1">20211129_DDA</strain>
        <tissue evidence="1">Liver</tissue>
    </source>
</reference>
<dbReference type="AlphaFoldDB" id="A0AAV7RG05"/>
<keyword evidence="2" id="KW-1185">Reference proteome</keyword>
<sequence>WHVETGRALSRWWRLFRGSIHVSCRQIPNNTSDAVVDWPVIYPQSPVLWAVFLLPVTDLGEGVTHLQKFQA</sequence>
<protein>
    <submittedName>
        <fullName evidence="1">Uncharacterized protein</fullName>
    </submittedName>
</protein>
<proteinExistence type="predicted"/>
<dbReference type="EMBL" id="JANPWB010000009">
    <property type="protein sequence ID" value="KAJ1150139.1"/>
    <property type="molecule type" value="Genomic_DNA"/>
</dbReference>
<comment type="caution">
    <text evidence="1">The sequence shown here is derived from an EMBL/GenBank/DDBJ whole genome shotgun (WGS) entry which is preliminary data.</text>
</comment>
<evidence type="ECO:0000313" key="2">
    <source>
        <dbReference type="Proteomes" id="UP001066276"/>
    </source>
</evidence>
<evidence type="ECO:0000313" key="1">
    <source>
        <dbReference type="EMBL" id="KAJ1150139.1"/>
    </source>
</evidence>
<feature type="non-terminal residue" evidence="1">
    <location>
        <position position="71"/>
    </location>
</feature>
<dbReference type="Proteomes" id="UP001066276">
    <property type="component" value="Chromosome 5"/>
</dbReference>
<feature type="non-terminal residue" evidence="1">
    <location>
        <position position="1"/>
    </location>
</feature>
<name>A0AAV7RG05_PLEWA</name>
<gene>
    <name evidence="1" type="ORF">NDU88_002936</name>
</gene>
<organism evidence="1 2">
    <name type="scientific">Pleurodeles waltl</name>
    <name type="common">Iberian ribbed newt</name>
    <dbReference type="NCBI Taxonomy" id="8319"/>
    <lineage>
        <taxon>Eukaryota</taxon>
        <taxon>Metazoa</taxon>
        <taxon>Chordata</taxon>
        <taxon>Craniata</taxon>
        <taxon>Vertebrata</taxon>
        <taxon>Euteleostomi</taxon>
        <taxon>Amphibia</taxon>
        <taxon>Batrachia</taxon>
        <taxon>Caudata</taxon>
        <taxon>Salamandroidea</taxon>
        <taxon>Salamandridae</taxon>
        <taxon>Pleurodelinae</taxon>
        <taxon>Pleurodeles</taxon>
    </lineage>
</organism>
<accession>A0AAV7RG05</accession>